<dbReference type="EMBL" id="KI913183">
    <property type="protein sequence ID" value="ETV68602.1"/>
    <property type="molecule type" value="Genomic_DNA"/>
</dbReference>
<gene>
    <name evidence="2" type="ORF">H257_15415</name>
</gene>
<name>W4FM69_APHAT</name>
<keyword evidence="1" id="KW-1133">Transmembrane helix</keyword>
<keyword evidence="1" id="KW-0812">Transmembrane</keyword>
<sequence>MVPRLVRTVYGWLNWICLSLLPFAFVSNPLVRHYTNLDTISRTSFMNLGETADIVQCPAFESGVVKILSGRADTLTEVDVSAVERLAVPVANQTAATEMAQPPMSSVQHALKKQRVTHGGYIDCLASNLQYVRAILLGDQAGDWRSSLLHYITPKNFEEQFASLGNGRRP</sequence>
<evidence type="ECO:0000313" key="2">
    <source>
        <dbReference type="EMBL" id="ETV68602.1"/>
    </source>
</evidence>
<evidence type="ECO:0000256" key="1">
    <source>
        <dbReference type="SAM" id="Phobius"/>
    </source>
</evidence>
<feature type="transmembrane region" description="Helical" evidence="1">
    <location>
        <begin position="12"/>
        <end position="31"/>
    </location>
</feature>
<organism evidence="2">
    <name type="scientific">Aphanomyces astaci</name>
    <name type="common">Crayfish plague agent</name>
    <dbReference type="NCBI Taxonomy" id="112090"/>
    <lineage>
        <taxon>Eukaryota</taxon>
        <taxon>Sar</taxon>
        <taxon>Stramenopiles</taxon>
        <taxon>Oomycota</taxon>
        <taxon>Saprolegniomycetes</taxon>
        <taxon>Saprolegniales</taxon>
        <taxon>Verrucalvaceae</taxon>
        <taxon>Aphanomyces</taxon>
    </lineage>
</organism>
<dbReference type="RefSeq" id="XP_009841827.1">
    <property type="nucleotide sequence ID" value="XM_009843525.1"/>
</dbReference>
<protein>
    <submittedName>
        <fullName evidence="2">Uncharacterized protein</fullName>
    </submittedName>
</protein>
<dbReference type="OrthoDB" id="125481at2759"/>
<dbReference type="GeneID" id="20817411"/>
<reference evidence="2" key="1">
    <citation type="submission" date="2013-12" db="EMBL/GenBank/DDBJ databases">
        <title>The Genome Sequence of Aphanomyces astaci APO3.</title>
        <authorList>
            <consortium name="The Broad Institute Genomics Platform"/>
            <person name="Russ C."/>
            <person name="Tyler B."/>
            <person name="van West P."/>
            <person name="Dieguez-Uribeondo J."/>
            <person name="Young S.K."/>
            <person name="Zeng Q."/>
            <person name="Gargeya S."/>
            <person name="Fitzgerald M."/>
            <person name="Abouelleil A."/>
            <person name="Alvarado L."/>
            <person name="Chapman S.B."/>
            <person name="Gainer-Dewar J."/>
            <person name="Goldberg J."/>
            <person name="Griggs A."/>
            <person name="Gujja S."/>
            <person name="Hansen M."/>
            <person name="Howarth C."/>
            <person name="Imamovic A."/>
            <person name="Ireland A."/>
            <person name="Larimer J."/>
            <person name="McCowan C."/>
            <person name="Murphy C."/>
            <person name="Pearson M."/>
            <person name="Poon T.W."/>
            <person name="Priest M."/>
            <person name="Roberts A."/>
            <person name="Saif S."/>
            <person name="Shea T."/>
            <person name="Sykes S."/>
            <person name="Wortman J."/>
            <person name="Nusbaum C."/>
            <person name="Birren B."/>
        </authorList>
    </citation>
    <scope>NUCLEOTIDE SEQUENCE [LARGE SCALE GENOMIC DNA]</scope>
    <source>
        <strain evidence="2">APO3</strain>
    </source>
</reference>
<accession>W4FM69</accession>
<dbReference type="AlphaFoldDB" id="W4FM69"/>
<keyword evidence="1" id="KW-0472">Membrane</keyword>
<proteinExistence type="predicted"/>
<dbReference type="VEuPathDB" id="FungiDB:H257_15415"/>